<dbReference type="EMBL" id="JBFNXR010000048">
    <property type="protein sequence ID" value="MEW9855909.1"/>
    <property type="molecule type" value="Genomic_DNA"/>
</dbReference>
<evidence type="ECO:0000313" key="2">
    <source>
        <dbReference type="EMBL" id="MEW9855909.1"/>
    </source>
</evidence>
<accession>A0ABV3RF92</accession>
<organism evidence="2 3">
    <name type="scientific">Novosphingobium rhizovicinum</name>
    <dbReference type="NCBI Taxonomy" id="3228928"/>
    <lineage>
        <taxon>Bacteria</taxon>
        <taxon>Pseudomonadati</taxon>
        <taxon>Pseudomonadota</taxon>
        <taxon>Alphaproteobacteria</taxon>
        <taxon>Sphingomonadales</taxon>
        <taxon>Sphingomonadaceae</taxon>
        <taxon>Novosphingobium</taxon>
    </lineage>
</organism>
<dbReference type="RefSeq" id="WP_367774064.1">
    <property type="nucleotide sequence ID" value="NZ_JBFNXR010000048.1"/>
</dbReference>
<feature type="domain" description="GapR-like DNA-binding" evidence="1">
    <location>
        <begin position="6"/>
        <end position="77"/>
    </location>
</feature>
<name>A0ABV3RF92_9SPHN</name>
<dbReference type="Proteomes" id="UP001556118">
    <property type="component" value="Unassembled WGS sequence"/>
</dbReference>
<comment type="caution">
    <text evidence="2">The sequence shown here is derived from an EMBL/GenBank/DDBJ whole genome shotgun (WGS) entry which is preliminary data.</text>
</comment>
<reference evidence="2 3" key="1">
    <citation type="submission" date="2024-06" db="EMBL/GenBank/DDBJ databases">
        <title>Novosphingobium rhizovicinus M1R2S20.</title>
        <authorList>
            <person name="Sun J.-Q."/>
        </authorList>
    </citation>
    <scope>NUCLEOTIDE SEQUENCE [LARGE SCALE GENOMIC DNA]</scope>
    <source>
        <strain evidence="2 3">M1R2S20</strain>
    </source>
</reference>
<evidence type="ECO:0000259" key="1">
    <source>
        <dbReference type="Pfam" id="PF10073"/>
    </source>
</evidence>
<keyword evidence="3" id="KW-1185">Reference proteome</keyword>
<gene>
    <name evidence="2" type="ORF">ABUH87_12245</name>
</gene>
<evidence type="ECO:0000313" key="3">
    <source>
        <dbReference type="Proteomes" id="UP001556118"/>
    </source>
</evidence>
<protein>
    <submittedName>
        <fullName evidence="2">DUF2312 domain-containing protein</fullName>
    </submittedName>
</protein>
<proteinExistence type="predicted"/>
<sequence>MSDDSAAQKLRLHIEAAERLIEERKGLNEDLKERFALAKAEGFDPAIMKEMIKRRAMDRQKLAEREALIETYSVQLGLEF</sequence>
<dbReference type="InterPro" id="IPR046367">
    <property type="entry name" value="GapR-like_DNA-bd"/>
</dbReference>
<dbReference type="Pfam" id="PF10073">
    <property type="entry name" value="GapR_DNA-bd"/>
    <property type="match status" value="1"/>
</dbReference>